<evidence type="ECO:0000256" key="3">
    <source>
        <dbReference type="ARBA" id="ARBA00022448"/>
    </source>
</evidence>
<dbReference type="InterPro" id="IPR002524">
    <property type="entry name" value="Cation_efflux"/>
</dbReference>
<feature type="transmembrane region" description="Helical" evidence="7">
    <location>
        <begin position="113"/>
        <end position="130"/>
    </location>
</feature>
<feature type="transmembrane region" description="Helical" evidence="7">
    <location>
        <begin position="80"/>
        <end position="101"/>
    </location>
</feature>
<dbReference type="InterPro" id="IPR036837">
    <property type="entry name" value="Cation_efflux_CTD_sf"/>
</dbReference>
<feature type="domain" description="Cation efflux protein transmembrane" evidence="8">
    <location>
        <begin position="13"/>
        <end position="206"/>
    </location>
</feature>
<evidence type="ECO:0000256" key="7">
    <source>
        <dbReference type="SAM" id="Phobius"/>
    </source>
</evidence>
<dbReference type="PANTHER" id="PTHR43840">
    <property type="entry name" value="MITOCHONDRIAL METAL TRANSPORTER 1-RELATED"/>
    <property type="match status" value="1"/>
</dbReference>
<dbReference type="STRING" id="1612308.SAMN05444581_102259"/>
<dbReference type="Pfam" id="PF01545">
    <property type="entry name" value="Cation_efflux"/>
    <property type="match status" value="1"/>
</dbReference>
<dbReference type="Pfam" id="PF16916">
    <property type="entry name" value="ZT_dimer"/>
    <property type="match status" value="3"/>
</dbReference>
<dbReference type="InterPro" id="IPR058533">
    <property type="entry name" value="Cation_efflux_TM"/>
</dbReference>
<dbReference type="Proteomes" id="UP000198755">
    <property type="component" value="Unassembled WGS sequence"/>
</dbReference>
<protein>
    <submittedName>
        <fullName evidence="10">Cation diffusion facilitator family transporter</fullName>
    </submittedName>
</protein>
<evidence type="ECO:0000256" key="5">
    <source>
        <dbReference type="ARBA" id="ARBA00022989"/>
    </source>
</evidence>
<keyword evidence="6 7" id="KW-0472">Membrane</keyword>
<dbReference type="AlphaFoldDB" id="A0A1I3WZD6"/>
<dbReference type="GO" id="GO:0008324">
    <property type="term" value="F:monoatomic cation transmembrane transporter activity"/>
    <property type="evidence" value="ECO:0007669"/>
    <property type="project" value="InterPro"/>
</dbReference>
<dbReference type="EMBL" id="FOSN01000002">
    <property type="protein sequence ID" value="SFK12795.1"/>
    <property type="molecule type" value="Genomic_DNA"/>
</dbReference>
<proteinExistence type="inferred from homology"/>
<evidence type="ECO:0000256" key="6">
    <source>
        <dbReference type="ARBA" id="ARBA00023136"/>
    </source>
</evidence>
<evidence type="ECO:0000313" key="10">
    <source>
        <dbReference type="EMBL" id="SFK12795.1"/>
    </source>
</evidence>
<feature type="domain" description="Cation efflux protein cytoplasmic" evidence="9">
    <location>
        <begin position="397"/>
        <end position="456"/>
    </location>
</feature>
<dbReference type="SUPFAM" id="SSF160240">
    <property type="entry name" value="Cation efflux protein cytoplasmic domain-like"/>
    <property type="match status" value="3"/>
</dbReference>
<dbReference type="Gene3D" id="3.30.70.1350">
    <property type="entry name" value="Cation efflux protein, cytoplasmic domain"/>
    <property type="match status" value="3"/>
</dbReference>
<comment type="similarity">
    <text evidence="2">Belongs to the cation diffusion facilitator (CDF) transporter (TC 2.A.4) family.</text>
</comment>
<evidence type="ECO:0000313" key="11">
    <source>
        <dbReference type="Proteomes" id="UP000198755"/>
    </source>
</evidence>
<evidence type="ECO:0000256" key="1">
    <source>
        <dbReference type="ARBA" id="ARBA00004141"/>
    </source>
</evidence>
<name>A0A1I3WZD6_9HYPH</name>
<keyword evidence="11" id="KW-1185">Reference proteome</keyword>
<keyword evidence="3" id="KW-0813">Transport</keyword>
<keyword evidence="4 7" id="KW-0812">Transmembrane</keyword>
<feature type="transmembrane region" description="Helical" evidence="7">
    <location>
        <begin position="12"/>
        <end position="36"/>
    </location>
</feature>
<reference evidence="10 11" key="1">
    <citation type="submission" date="2016-10" db="EMBL/GenBank/DDBJ databases">
        <authorList>
            <person name="de Groot N.N."/>
        </authorList>
    </citation>
    <scope>NUCLEOTIDE SEQUENCE [LARGE SCALE GENOMIC DNA]</scope>
    <source>
        <strain evidence="10 11">NE2</strain>
    </source>
</reference>
<accession>A0A1I3WZD6</accession>
<dbReference type="OrthoDB" id="9806522at2"/>
<dbReference type="RefSeq" id="WP_091678416.1">
    <property type="nucleotide sequence ID" value="NZ_FOSN01000002.1"/>
</dbReference>
<keyword evidence="5 7" id="KW-1133">Transmembrane helix</keyword>
<dbReference type="SUPFAM" id="SSF161111">
    <property type="entry name" value="Cation efflux protein transmembrane domain-like"/>
    <property type="match status" value="1"/>
</dbReference>
<sequence>MTETSQRKERAALASIATSAALTVAKVIAGLSSGSLAILSEAGHNLADVATTILTYFAIRIAHKPADDEHPYGHGKVESLAALIETGFLFALSAFILIEALRRLGRPDVTIEANALAFGVLIVSMIVDLIRWRSLSRIARETKSDALAADALHFSSDLVSSALALAGITAAHYGYPQGDAIAALGVAAFVAVAGYHIGRRTVDNLVDAAPKGLTETIASIAQSVPGVIKVTAVRLRPAGAEVIGDVTISVSRTLTLETLSAIKAKVGAEIAASNPEVTVTISAEPIALDDETILERVTLIAAKRHLPIHHMTLQEIDRRTSVSFDVELDGRMTHGVAHEIVTGLEKEIRSELGSDFEVETHIEPLELRHLEGRDAPLDTQIKIAGALAGHAPREGAIQDIHNVRVRNTPAGLVVNYHCRVDQRLTVNDVHDQIDELERRVRGDFGEIVRIVGHADPLHP</sequence>
<gene>
    <name evidence="10" type="ORF">SAMN05444581_102259</name>
</gene>
<dbReference type="NCBIfam" id="TIGR01297">
    <property type="entry name" value="CDF"/>
    <property type="match status" value="1"/>
</dbReference>
<dbReference type="InterPro" id="IPR027470">
    <property type="entry name" value="Cation_efflux_CTD"/>
</dbReference>
<feature type="domain" description="Cation efflux protein cytoplasmic" evidence="9">
    <location>
        <begin position="308"/>
        <end position="364"/>
    </location>
</feature>
<comment type="subcellular location">
    <subcellularLocation>
        <location evidence="1">Membrane</location>
        <topology evidence="1">Multi-pass membrane protein</topology>
    </subcellularLocation>
</comment>
<evidence type="ECO:0000256" key="2">
    <source>
        <dbReference type="ARBA" id="ARBA00008114"/>
    </source>
</evidence>
<dbReference type="Gene3D" id="1.20.1510.10">
    <property type="entry name" value="Cation efflux protein transmembrane domain"/>
    <property type="match status" value="1"/>
</dbReference>
<evidence type="ECO:0000256" key="4">
    <source>
        <dbReference type="ARBA" id="ARBA00022692"/>
    </source>
</evidence>
<feature type="domain" description="Cation efflux protein cytoplasmic" evidence="9">
    <location>
        <begin position="214"/>
        <end position="285"/>
    </location>
</feature>
<dbReference type="PANTHER" id="PTHR43840:SF15">
    <property type="entry name" value="MITOCHONDRIAL METAL TRANSPORTER 1-RELATED"/>
    <property type="match status" value="1"/>
</dbReference>
<organism evidence="10 11">
    <name type="scientific">Methylocapsa palsarum</name>
    <dbReference type="NCBI Taxonomy" id="1612308"/>
    <lineage>
        <taxon>Bacteria</taxon>
        <taxon>Pseudomonadati</taxon>
        <taxon>Pseudomonadota</taxon>
        <taxon>Alphaproteobacteria</taxon>
        <taxon>Hyphomicrobiales</taxon>
        <taxon>Beijerinckiaceae</taxon>
        <taxon>Methylocapsa</taxon>
    </lineage>
</organism>
<evidence type="ECO:0000259" key="9">
    <source>
        <dbReference type="Pfam" id="PF16916"/>
    </source>
</evidence>
<dbReference type="GO" id="GO:0016020">
    <property type="term" value="C:membrane"/>
    <property type="evidence" value="ECO:0007669"/>
    <property type="project" value="UniProtKB-SubCell"/>
</dbReference>
<dbReference type="InterPro" id="IPR050291">
    <property type="entry name" value="CDF_Transporter"/>
</dbReference>
<evidence type="ECO:0000259" key="8">
    <source>
        <dbReference type="Pfam" id="PF01545"/>
    </source>
</evidence>
<dbReference type="InterPro" id="IPR027469">
    <property type="entry name" value="Cation_efflux_TMD_sf"/>
</dbReference>